<dbReference type="Gene3D" id="1.10.20.10">
    <property type="entry name" value="Histone, subunit A"/>
    <property type="match status" value="1"/>
</dbReference>
<gene>
    <name evidence="4" type="ORF">BpHYR1_036589</name>
</gene>
<dbReference type="EMBL" id="REGN01000361">
    <property type="protein sequence ID" value="RNA42488.1"/>
    <property type="molecule type" value="Genomic_DNA"/>
</dbReference>
<dbReference type="SUPFAM" id="SSF47113">
    <property type="entry name" value="Histone-fold"/>
    <property type="match status" value="1"/>
</dbReference>
<comment type="subcellular location">
    <subcellularLocation>
        <location evidence="1">Nucleus</location>
    </subcellularLocation>
</comment>
<evidence type="ECO:0000256" key="2">
    <source>
        <dbReference type="ARBA" id="ARBA00023242"/>
    </source>
</evidence>
<proteinExistence type="predicted"/>
<dbReference type="CDD" id="cd22929">
    <property type="entry name" value="HFD_POLE4-like"/>
    <property type="match status" value="1"/>
</dbReference>
<evidence type="ECO:0000256" key="1">
    <source>
        <dbReference type="ARBA" id="ARBA00004123"/>
    </source>
</evidence>
<dbReference type="InterPro" id="IPR050568">
    <property type="entry name" value="Transcr_DNA_Rep_Reg"/>
</dbReference>
<dbReference type="AlphaFoldDB" id="A0A3M7T3T3"/>
<evidence type="ECO:0000313" key="5">
    <source>
        <dbReference type="Proteomes" id="UP000276133"/>
    </source>
</evidence>
<evidence type="ECO:0000313" key="4">
    <source>
        <dbReference type="EMBL" id="RNA42488.1"/>
    </source>
</evidence>
<reference evidence="4 5" key="1">
    <citation type="journal article" date="2018" name="Sci. Rep.">
        <title>Genomic signatures of local adaptation to the degree of environmental predictability in rotifers.</title>
        <authorList>
            <person name="Franch-Gras L."/>
            <person name="Hahn C."/>
            <person name="Garcia-Roger E.M."/>
            <person name="Carmona M.J."/>
            <person name="Serra M."/>
            <person name="Gomez A."/>
        </authorList>
    </citation>
    <scope>NUCLEOTIDE SEQUENCE [LARGE SCALE GENOMIC DNA]</scope>
    <source>
        <strain evidence="4">HYR1</strain>
    </source>
</reference>
<keyword evidence="2" id="KW-0539">Nucleus</keyword>
<dbReference type="Proteomes" id="UP000276133">
    <property type="component" value="Unassembled WGS sequence"/>
</dbReference>
<dbReference type="GO" id="GO:0046982">
    <property type="term" value="F:protein heterodimerization activity"/>
    <property type="evidence" value="ECO:0007669"/>
    <property type="project" value="InterPro"/>
</dbReference>
<dbReference type="GO" id="GO:0008622">
    <property type="term" value="C:epsilon DNA polymerase complex"/>
    <property type="evidence" value="ECO:0007669"/>
    <property type="project" value="TreeGrafter"/>
</dbReference>
<keyword evidence="5" id="KW-1185">Reference proteome</keyword>
<dbReference type="Pfam" id="PF00808">
    <property type="entry name" value="CBFD_NFYB_HMF"/>
    <property type="match status" value="1"/>
</dbReference>
<organism evidence="4 5">
    <name type="scientific">Brachionus plicatilis</name>
    <name type="common">Marine rotifer</name>
    <name type="synonym">Brachionus muelleri</name>
    <dbReference type="NCBI Taxonomy" id="10195"/>
    <lineage>
        <taxon>Eukaryota</taxon>
        <taxon>Metazoa</taxon>
        <taxon>Spiralia</taxon>
        <taxon>Gnathifera</taxon>
        <taxon>Rotifera</taxon>
        <taxon>Eurotatoria</taxon>
        <taxon>Monogononta</taxon>
        <taxon>Pseudotrocha</taxon>
        <taxon>Ploima</taxon>
        <taxon>Brachionidae</taxon>
        <taxon>Brachionus</taxon>
    </lineage>
</organism>
<dbReference type="GO" id="GO:0006261">
    <property type="term" value="P:DNA-templated DNA replication"/>
    <property type="evidence" value="ECO:0007669"/>
    <property type="project" value="TreeGrafter"/>
</dbReference>
<dbReference type="InterPro" id="IPR003958">
    <property type="entry name" value="CBFA_NFYB_domain"/>
</dbReference>
<dbReference type="OrthoDB" id="636685at2759"/>
<name>A0A3M7T3T3_BRAPC</name>
<dbReference type="PANTHER" id="PTHR10252:SF79">
    <property type="entry name" value="DNA POLYMERASE EPSILON SUBUNIT 4"/>
    <property type="match status" value="1"/>
</dbReference>
<dbReference type="InterPro" id="IPR009072">
    <property type="entry name" value="Histone-fold"/>
</dbReference>
<evidence type="ECO:0000259" key="3">
    <source>
        <dbReference type="Pfam" id="PF00808"/>
    </source>
</evidence>
<dbReference type="PANTHER" id="PTHR10252">
    <property type="entry name" value="HISTONE-LIKE TRANSCRIPTION FACTOR CCAAT-RELATED"/>
    <property type="match status" value="1"/>
</dbReference>
<protein>
    <submittedName>
        <fullName evidence="4">DNA polymerase epsilon subunit 4</fullName>
    </submittedName>
</protein>
<accession>A0A3M7T3T3</accession>
<feature type="domain" description="Transcription factor CBF/NF-Y/archaeal histone" evidence="3">
    <location>
        <begin position="114"/>
        <end position="174"/>
    </location>
</feature>
<comment type="caution">
    <text evidence="4">The sequence shown here is derived from an EMBL/GenBank/DDBJ whole genome shotgun (WGS) entry which is preliminary data.</text>
</comment>
<sequence length="188" mass="21152">MEESQMVQNLNEIESSIDINTNEKFISQLVNDVTQVPSSNDKLISQMINEITETPKGTLVPSTNDKLISQMINDISDTPIRDISNEDEAEKESKKTKKADLELDFTTRPCQLALSRIKTIMKLDPELNLTSKDSVFLIAKATELFIEFLSKEAYKFTSQGARKTIQRKDIDQAVNSVDSLCFLDAALD</sequence>
<dbReference type="STRING" id="10195.A0A3M7T3T3"/>